<dbReference type="OrthoDB" id="9771991at2"/>
<comment type="caution">
    <text evidence="2">The sequence shown here is derived from an EMBL/GenBank/DDBJ whole genome shotgun (WGS) entry which is preliminary data.</text>
</comment>
<organism evidence="2 3">
    <name type="scientific">Flavobacterium aquatile LMG 4008 = ATCC 11947</name>
    <dbReference type="NCBI Taxonomy" id="1453498"/>
    <lineage>
        <taxon>Bacteria</taxon>
        <taxon>Pseudomonadati</taxon>
        <taxon>Bacteroidota</taxon>
        <taxon>Flavobacteriia</taxon>
        <taxon>Flavobacteriales</taxon>
        <taxon>Flavobacteriaceae</taxon>
        <taxon>Flavobacterium</taxon>
    </lineage>
</organism>
<feature type="signal peptide" evidence="1">
    <location>
        <begin position="1"/>
        <end position="18"/>
    </location>
</feature>
<evidence type="ECO:0000313" key="2">
    <source>
        <dbReference type="EMBL" id="KGD67801.1"/>
    </source>
</evidence>
<gene>
    <name evidence="2" type="ORF">LG45_11815</name>
</gene>
<dbReference type="Proteomes" id="UP000029554">
    <property type="component" value="Unassembled WGS sequence"/>
</dbReference>
<dbReference type="STRING" id="1453498.LG45_11815"/>
<keyword evidence="1" id="KW-0732">Signal</keyword>
<feature type="chain" id="PRO_5001917958" evidence="1">
    <location>
        <begin position="19"/>
        <end position="458"/>
    </location>
</feature>
<reference evidence="2 3" key="1">
    <citation type="submission" date="2014-09" db="EMBL/GenBank/DDBJ databases">
        <title>Whole Genome Shotgun of Flavobacterium aquatile LMG 4008.</title>
        <authorList>
            <person name="Gale A.N."/>
            <person name="Pipes S.E."/>
            <person name="Newman J.D."/>
        </authorList>
    </citation>
    <scope>NUCLEOTIDE SEQUENCE [LARGE SCALE GENOMIC DNA]</scope>
    <source>
        <strain evidence="2 3">LMG 4008</strain>
    </source>
</reference>
<keyword evidence="3" id="KW-1185">Reference proteome</keyword>
<evidence type="ECO:0000256" key="1">
    <source>
        <dbReference type="SAM" id="SignalP"/>
    </source>
</evidence>
<accession>A0A095ST24</accession>
<sequence length="458" mass="50842">MKKIILLAAVLITTVSFGQGSPDYGGGMKFNLNPEGTKYMRFITWNQIWMRSSELNPGTMIGEERATKQEDIGARRLRLLAYAQISPRYMIVTHIGINNQTFTNGGASGSAGTGGYGAGKKPGLFFHDAWNEYALVLPKENKPFSLSVGAGLHYYMGLSRMTMSSTLNYLAIDAPIFNWPLIENSDQFARQMGIFAKGKYNKFEYRFSLNKPFVTNNTPVDVTTQDAAVAVDNSNNTKWSKTGYVEYQIFDKESNFLPYKVGSYLGTKKMFNIGAGFYTAPSATKTSVNGVIEKHAINLFSADAFLDMPVGKKEKKMAVTAYSVLYDYDFGPNYVRNLGIMNVGVNDATFTGTRGLAGAGNLQPTIGTGTIWYTQAGFLLPNKNEKPKVRVQPFGAYTYKKFDAFEKASNQFDIGTNLFLDGHHAKITAQYSTRPVYTAVDNIDKYLGEFIVQLQIYL</sequence>
<dbReference type="eggNOG" id="ENOG502Z8PC">
    <property type="taxonomic scope" value="Bacteria"/>
</dbReference>
<proteinExistence type="predicted"/>
<dbReference type="RefSeq" id="WP_035127318.1">
    <property type="nucleotide sequence ID" value="NZ_JRHH01000004.1"/>
</dbReference>
<dbReference type="AlphaFoldDB" id="A0A095ST24"/>
<dbReference type="EMBL" id="JRHH01000004">
    <property type="protein sequence ID" value="KGD67801.1"/>
    <property type="molecule type" value="Genomic_DNA"/>
</dbReference>
<name>A0A095ST24_9FLAO</name>
<protein>
    <submittedName>
        <fullName evidence="2">Porin</fullName>
    </submittedName>
</protein>
<evidence type="ECO:0000313" key="3">
    <source>
        <dbReference type="Proteomes" id="UP000029554"/>
    </source>
</evidence>